<keyword evidence="2" id="KW-1185">Reference proteome</keyword>
<dbReference type="OrthoDB" id="8194627at2"/>
<sequence>MSDMRPVSYERLLRLAHQRAIDGKGGLAASIAKMCLDSRAELTAQELELTYAILRQLIDKVEIEIRRYIADYLAERTDVPDDLIDFLSNDTINVAYPILVHSRQLDDVRLVKIIHNQARSHHMAIAERDGLSELVSAALVDTDDNEVAAQLTKNYSAKISRQSLDQLVERSIDDENLQAGIARRRDLPDDLARRMYIWVGESLRNHISQQFDIDPELVNAAVSHAVKKGHEGPDFEQLRESLNDDEPELQEGTGRSIGDSLVQALINEGKEGFMYAFSGATGLNMTATRSIFDMTNLETIAIACKAIGFGRTHFGRLLQELLGAKFRQYNAKGLFDKALAYFDKVDKDNAGGILQSWKTLPQEKWKKS</sequence>
<protein>
    <submittedName>
        <fullName evidence="1">Uncharacterized protein (DUF2336 family)</fullName>
    </submittedName>
</protein>
<evidence type="ECO:0000313" key="2">
    <source>
        <dbReference type="Proteomes" id="UP000256845"/>
    </source>
</evidence>
<name>A0A3D9HNB3_9PROT</name>
<dbReference type="RefSeq" id="WP_115936692.1">
    <property type="nucleotide sequence ID" value="NZ_QRDW01000004.1"/>
</dbReference>
<proteinExistence type="predicted"/>
<dbReference type="AlphaFoldDB" id="A0A3D9HNB3"/>
<organism evidence="1 2">
    <name type="scientific">Aestuariispira insulae</name>
    <dbReference type="NCBI Taxonomy" id="1461337"/>
    <lineage>
        <taxon>Bacteria</taxon>
        <taxon>Pseudomonadati</taxon>
        <taxon>Pseudomonadota</taxon>
        <taxon>Alphaproteobacteria</taxon>
        <taxon>Rhodospirillales</taxon>
        <taxon>Kiloniellaceae</taxon>
        <taxon>Aestuariispira</taxon>
    </lineage>
</organism>
<dbReference type="Pfam" id="PF10098">
    <property type="entry name" value="DUF2336"/>
    <property type="match status" value="1"/>
</dbReference>
<dbReference type="EMBL" id="QRDW01000004">
    <property type="protein sequence ID" value="RED50905.1"/>
    <property type="molecule type" value="Genomic_DNA"/>
</dbReference>
<reference evidence="1 2" key="1">
    <citation type="submission" date="2018-07" db="EMBL/GenBank/DDBJ databases">
        <title>Genomic Encyclopedia of Type Strains, Phase III (KMG-III): the genomes of soil and plant-associated and newly described type strains.</title>
        <authorList>
            <person name="Whitman W."/>
        </authorList>
    </citation>
    <scope>NUCLEOTIDE SEQUENCE [LARGE SCALE GENOMIC DNA]</scope>
    <source>
        <strain evidence="1 2">CECT 8488</strain>
    </source>
</reference>
<dbReference type="InterPro" id="IPR019285">
    <property type="entry name" value="DUF2336"/>
</dbReference>
<accession>A0A3D9HNB3</accession>
<gene>
    <name evidence="1" type="ORF">DFP90_104177</name>
</gene>
<comment type="caution">
    <text evidence="1">The sequence shown here is derived from an EMBL/GenBank/DDBJ whole genome shotgun (WGS) entry which is preliminary data.</text>
</comment>
<dbReference type="Proteomes" id="UP000256845">
    <property type="component" value="Unassembled WGS sequence"/>
</dbReference>
<evidence type="ECO:0000313" key="1">
    <source>
        <dbReference type="EMBL" id="RED50905.1"/>
    </source>
</evidence>